<dbReference type="EMBL" id="OU015584">
    <property type="protein sequence ID" value="CAG5085047.1"/>
    <property type="molecule type" value="Genomic_DNA"/>
</dbReference>
<evidence type="ECO:0000313" key="1">
    <source>
        <dbReference type="EMBL" id="CAG5085047.1"/>
    </source>
</evidence>
<sequence>MTLGIYMRGIGDLYNTPPTSNYWEEIQKKHPMSTLFSDLQVTGRQA</sequence>
<dbReference type="Proteomes" id="UP000683507">
    <property type="component" value="Chromosome"/>
</dbReference>
<dbReference type="AlphaFoldDB" id="A0A916NCD5"/>
<proteinExistence type="predicted"/>
<name>A0A916NCD5_9FLAO</name>
<accession>A0A916NCD5</accession>
<gene>
    <name evidence="1" type="ORF">CRYO30217_02634</name>
</gene>
<protein>
    <submittedName>
        <fullName evidence="1">Uncharacterized protein</fullName>
    </submittedName>
</protein>
<dbReference type="KEGG" id="ptan:CRYO30217_02634"/>
<organism evidence="1 2">
    <name type="scientific">Parvicella tangerina</name>
    <dbReference type="NCBI Taxonomy" id="2829795"/>
    <lineage>
        <taxon>Bacteria</taxon>
        <taxon>Pseudomonadati</taxon>
        <taxon>Bacteroidota</taxon>
        <taxon>Flavobacteriia</taxon>
        <taxon>Flavobacteriales</taxon>
        <taxon>Parvicellaceae</taxon>
        <taxon>Parvicella</taxon>
    </lineage>
</organism>
<keyword evidence="2" id="KW-1185">Reference proteome</keyword>
<reference evidence="1" key="1">
    <citation type="submission" date="2021-04" db="EMBL/GenBank/DDBJ databases">
        <authorList>
            <person name="Rodrigo-Torres L."/>
            <person name="Arahal R. D."/>
            <person name="Lucena T."/>
        </authorList>
    </citation>
    <scope>NUCLEOTIDE SEQUENCE</scope>
    <source>
        <strain evidence="1">AS29M-1</strain>
    </source>
</reference>
<evidence type="ECO:0000313" key="2">
    <source>
        <dbReference type="Proteomes" id="UP000683507"/>
    </source>
</evidence>